<evidence type="ECO:0000313" key="3">
    <source>
        <dbReference type="Proteomes" id="UP000255036"/>
    </source>
</evidence>
<dbReference type="Proteomes" id="UP000255036">
    <property type="component" value="Unassembled WGS sequence"/>
</dbReference>
<dbReference type="InterPro" id="IPR001173">
    <property type="entry name" value="Glyco_trans_2-like"/>
</dbReference>
<protein>
    <submittedName>
        <fullName evidence="2">Glycosyltransferase family 2 protein</fullName>
    </submittedName>
</protein>
<dbReference type="AlphaFoldDB" id="A0A371AR81"/>
<dbReference type="OrthoDB" id="5986178at2"/>
<sequence>MKQHIFVVCAYRESDYLETCIRSLLAQTIKTEIIIITSTPNDFIKKTALKYGLKLVENHGIKKGIGYDFDFALNTGKAKYVTIAHQDDTYEPDFVKKVLDDVDDSTIIAFTDYHEERKMGIIRTNTNLKIKRLLLTPLKIKLFQKSRFVRRRILGIGNAICCPSVTFRKDAIETPLFANDFKSNVDWYAWEQLSKQKGKFVYIDKDLMMHRVHEESTTTEIIKENTRTKEDYKMFCCFWPRWFAKILTKVYAKSEDSNKIT</sequence>
<dbReference type="PANTHER" id="PTHR22916">
    <property type="entry name" value="GLYCOSYLTRANSFERASE"/>
    <property type="match status" value="1"/>
</dbReference>
<dbReference type="Pfam" id="PF00535">
    <property type="entry name" value="Glycos_transf_2"/>
    <property type="match status" value="1"/>
</dbReference>
<reference evidence="2 3" key="1">
    <citation type="submission" date="2018-07" db="EMBL/GenBank/DDBJ databases">
        <title>Anaerosacharophilus polymeroproducens gen. nov. sp. nov., an anaerobic bacterium isolated from salt field.</title>
        <authorList>
            <person name="Kim W."/>
            <person name="Yang S.-H."/>
            <person name="Oh J."/>
            <person name="Lee J.-H."/>
            <person name="Kwon K.K."/>
        </authorList>
    </citation>
    <scope>NUCLEOTIDE SEQUENCE [LARGE SCALE GENOMIC DNA]</scope>
    <source>
        <strain evidence="2 3">MCWD5</strain>
    </source>
</reference>
<dbReference type="EMBL" id="QRCT01000050">
    <property type="protein sequence ID" value="RDU22085.1"/>
    <property type="molecule type" value="Genomic_DNA"/>
</dbReference>
<organism evidence="2 3">
    <name type="scientific">Anaerosacchariphilus polymeriproducens</name>
    <dbReference type="NCBI Taxonomy" id="1812858"/>
    <lineage>
        <taxon>Bacteria</taxon>
        <taxon>Bacillati</taxon>
        <taxon>Bacillota</taxon>
        <taxon>Clostridia</taxon>
        <taxon>Lachnospirales</taxon>
        <taxon>Lachnospiraceae</taxon>
        <taxon>Anaerosacchariphilus</taxon>
    </lineage>
</organism>
<comment type="caution">
    <text evidence="2">The sequence shown here is derived from an EMBL/GenBank/DDBJ whole genome shotgun (WGS) entry which is preliminary data.</text>
</comment>
<name>A0A371AR81_9FIRM</name>
<keyword evidence="3" id="KW-1185">Reference proteome</keyword>
<feature type="domain" description="Glycosyltransferase 2-like" evidence="1">
    <location>
        <begin position="6"/>
        <end position="152"/>
    </location>
</feature>
<evidence type="ECO:0000313" key="2">
    <source>
        <dbReference type="EMBL" id="RDU22085.1"/>
    </source>
</evidence>
<evidence type="ECO:0000259" key="1">
    <source>
        <dbReference type="Pfam" id="PF00535"/>
    </source>
</evidence>
<dbReference type="RefSeq" id="WP_115483248.1">
    <property type="nucleotide sequence ID" value="NZ_QRCT01000050.1"/>
</dbReference>
<proteinExistence type="predicted"/>
<dbReference type="SUPFAM" id="SSF53448">
    <property type="entry name" value="Nucleotide-diphospho-sugar transferases"/>
    <property type="match status" value="1"/>
</dbReference>
<gene>
    <name evidence="2" type="ORF">DWV06_16275</name>
</gene>
<dbReference type="Gene3D" id="3.90.550.10">
    <property type="entry name" value="Spore Coat Polysaccharide Biosynthesis Protein SpsA, Chain A"/>
    <property type="match status" value="1"/>
</dbReference>
<keyword evidence="2" id="KW-0808">Transferase</keyword>
<dbReference type="GO" id="GO:0016740">
    <property type="term" value="F:transferase activity"/>
    <property type="evidence" value="ECO:0007669"/>
    <property type="project" value="UniProtKB-KW"/>
</dbReference>
<dbReference type="CDD" id="cd00761">
    <property type="entry name" value="Glyco_tranf_GTA_type"/>
    <property type="match status" value="1"/>
</dbReference>
<accession>A0A371AR81</accession>
<dbReference type="InterPro" id="IPR029044">
    <property type="entry name" value="Nucleotide-diphossugar_trans"/>
</dbReference>